<dbReference type="PaxDb" id="160488-PP_3702"/>
<dbReference type="STRING" id="160488.PP_3702"/>
<dbReference type="EMBL" id="AE015451">
    <property type="protein sequence ID" value="AAN69299.1"/>
    <property type="molecule type" value="Genomic_DNA"/>
</dbReference>
<dbReference type="KEGG" id="ppu:PP_3702"/>
<protein>
    <submittedName>
        <fullName evidence="1">Uncharacterized protein</fullName>
    </submittedName>
</protein>
<organism evidence="1 2">
    <name type="scientific">Pseudomonas putida (strain ATCC 47054 / DSM 6125 / CFBP 8728 / NCIMB 11950 / KT2440)</name>
    <dbReference type="NCBI Taxonomy" id="160488"/>
    <lineage>
        <taxon>Bacteria</taxon>
        <taxon>Pseudomonadati</taxon>
        <taxon>Pseudomonadota</taxon>
        <taxon>Gammaproteobacteria</taxon>
        <taxon>Pseudomonadales</taxon>
        <taxon>Pseudomonadaceae</taxon>
        <taxon>Pseudomonas</taxon>
    </lineage>
</organism>
<evidence type="ECO:0000313" key="1">
    <source>
        <dbReference type="EMBL" id="AAN69299.1"/>
    </source>
</evidence>
<gene>
    <name evidence="1" type="ordered locus">PP_3702</name>
</gene>
<reference evidence="1 2" key="2">
    <citation type="journal article" date="2016" name="Environ. Microbiol.">
        <title>The revisited genome of Pseudomonas putida KT2440 enlightens its value as a robust metabolic chassis.</title>
        <authorList>
            <person name="Belda E."/>
            <person name="van Heck R.G."/>
            <person name="Lopez-Sanchez M.J."/>
            <person name="Cruveiller S."/>
            <person name="Barbe V."/>
            <person name="Fraser C."/>
            <person name="Klenk H.P."/>
            <person name="Petersen J."/>
            <person name="Morgat A."/>
            <person name="Nikel P.I."/>
            <person name="Vallenet D."/>
            <person name="Rouy Z."/>
            <person name="Sekowska A."/>
            <person name="Martins Dos Santos V.A."/>
            <person name="de Lorenzo V."/>
            <person name="Danchin A."/>
            <person name="Medigue C."/>
        </authorList>
    </citation>
    <scope>NUCLEOTIDE SEQUENCE [LARGE SCALE GENOMIC DNA]</scope>
    <source>
        <strain evidence="2">ATCC 47054 / DSM 6125 / CFBP 8728 / NCIMB 11950 / KT2440</strain>
    </source>
</reference>
<name>Q88GL9_PSEPK</name>
<dbReference type="BioCyc" id="PPUT160488:G1G01-3951-MONOMER"/>
<proteinExistence type="predicted"/>
<dbReference type="HOGENOM" id="CLU_3028999_0_0_6"/>
<keyword evidence="2" id="KW-1185">Reference proteome</keyword>
<dbReference type="AlphaFoldDB" id="Q88GL9"/>
<sequence length="55" mass="5816">MRLKVEIFSDVPDVITGAVAFDYAPDDIALAAGQLLYDILGGFSDRSIGAVDPLC</sequence>
<dbReference type="Proteomes" id="UP000000556">
    <property type="component" value="Chromosome"/>
</dbReference>
<reference evidence="1 2" key="1">
    <citation type="journal article" date="2002" name="Environ. Microbiol.">
        <title>Complete genome sequence and comparative analysis of the metabolically versatile Pseudomonas putida KT2440.</title>
        <authorList>
            <person name="Nelson K.E."/>
            <person name="Weinel C."/>
            <person name="Paulsen I.T."/>
            <person name="Dodson R.J."/>
            <person name="Hilbert H."/>
            <person name="Martins dos Santos V.A."/>
            <person name="Fouts D.E."/>
            <person name="Gill S.R."/>
            <person name="Pop M."/>
            <person name="Holmes M."/>
            <person name="Brinkac L."/>
            <person name="Beanan M."/>
            <person name="DeBoy R.T."/>
            <person name="Daugherty S."/>
            <person name="Kolonay J."/>
            <person name="Madupu R."/>
            <person name="Nelson W."/>
            <person name="White O."/>
            <person name="Peterson J."/>
            <person name="Khouri H."/>
            <person name="Hance I."/>
            <person name="Chris Lee P."/>
            <person name="Holtzapple E."/>
            <person name="Scanlan D."/>
            <person name="Tran K."/>
            <person name="Moazzez A."/>
            <person name="Utterback T."/>
            <person name="Rizzo M."/>
            <person name="Lee K."/>
            <person name="Kosack D."/>
            <person name="Moestl D."/>
            <person name="Wedler H."/>
            <person name="Lauber J."/>
            <person name="Stjepandic D."/>
            <person name="Hoheisel J."/>
            <person name="Straetz M."/>
            <person name="Heim S."/>
            <person name="Kiewitz C."/>
            <person name="Eisen J.A."/>
            <person name="Timmis K.N."/>
            <person name="Dusterhoft A."/>
            <person name="Tummler B."/>
            <person name="Fraser C.M."/>
        </authorList>
    </citation>
    <scope>NUCLEOTIDE SEQUENCE [LARGE SCALE GENOMIC DNA]</scope>
    <source>
        <strain evidence="2">ATCC 47054 / DSM 6125 / CFBP 8728 / NCIMB 11950 / KT2440</strain>
    </source>
</reference>
<evidence type="ECO:0000313" key="2">
    <source>
        <dbReference type="Proteomes" id="UP000000556"/>
    </source>
</evidence>
<accession>Q88GL9</accession>